<feature type="region of interest" description="Disordered" evidence="1">
    <location>
        <begin position="1"/>
        <end position="25"/>
    </location>
</feature>
<keyword evidence="3" id="KW-1185">Reference proteome</keyword>
<feature type="region of interest" description="Disordered" evidence="1">
    <location>
        <begin position="37"/>
        <end position="60"/>
    </location>
</feature>
<feature type="compositionally biased region" description="Acidic residues" evidence="1">
    <location>
        <begin position="508"/>
        <end position="517"/>
    </location>
</feature>
<dbReference type="EMBL" id="CAUJNA010003309">
    <property type="protein sequence ID" value="CAJ1398789.1"/>
    <property type="molecule type" value="Genomic_DNA"/>
</dbReference>
<evidence type="ECO:0000313" key="2">
    <source>
        <dbReference type="EMBL" id="CAJ1398789.1"/>
    </source>
</evidence>
<feature type="compositionally biased region" description="Basic and acidic residues" evidence="1">
    <location>
        <begin position="128"/>
        <end position="140"/>
    </location>
</feature>
<reference evidence="2" key="1">
    <citation type="submission" date="2023-08" db="EMBL/GenBank/DDBJ databases">
        <authorList>
            <person name="Chen Y."/>
            <person name="Shah S."/>
            <person name="Dougan E. K."/>
            <person name="Thang M."/>
            <person name="Chan C."/>
        </authorList>
    </citation>
    <scope>NUCLEOTIDE SEQUENCE</scope>
</reference>
<feature type="compositionally biased region" description="Basic and acidic residues" evidence="1">
    <location>
        <begin position="454"/>
        <end position="466"/>
    </location>
</feature>
<feature type="compositionally biased region" description="Basic and acidic residues" evidence="1">
    <location>
        <begin position="261"/>
        <end position="273"/>
    </location>
</feature>
<name>A0AA36J480_9DINO</name>
<organism evidence="2 3">
    <name type="scientific">Effrenium voratum</name>
    <dbReference type="NCBI Taxonomy" id="2562239"/>
    <lineage>
        <taxon>Eukaryota</taxon>
        <taxon>Sar</taxon>
        <taxon>Alveolata</taxon>
        <taxon>Dinophyceae</taxon>
        <taxon>Suessiales</taxon>
        <taxon>Symbiodiniaceae</taxon>
        <taxon>Effrenium</taxon>
    </lineage>
</organism>
<dbReference type="Proteomes" id="UP001178507">
    <property type="component" value="Unassembled WGS sequence"/>
</dbReference>
<feature type="compositionally biased region" description="Basic and acidic residues" evidence="1">
    <location>
        <begin position="297"/>
        <end position="307"/>
    </location>
</feature>
<evidence type="ECO:0000313" key="3">
    <source>
        <dbReference type="Proteomes" id="UP001178507"/>
    </source>
</evidence>
<gene>
    <name evidence="2" type="ORF">EVOR1521_LOCUS22459</name>
</gene>
<feature type="compositionally biased region" description="Polar residues" evidence="1">
    <location>
        <begin position="43"/>
        <end position="52"/>
    </location>
</feature>
<proteinExistence type="predicted"/>
<feature type="region of interest" description="Disordered" evidence="1">
    <location>
        <begin position="488"/>
        <end position="517"/>
    </location>
</feature>
<feature type="region of interest" description="Disordered" evidence="1">
    <location>
        <begin position="370"/>
        <end position="425"/>
    </location>
</feature>
<dbReference type="AlphaFoldDB" id="A0AA36J480"/>
<feature type="region of interest" description="Disordered" evidence="1">
    <location>
        <begin position="243"/>
        <end position="356"/>
    </location>
</feature>
<comment type="caution">
    <text evidence="2">The sequence shown here is derived from an EMBL/GenBank/DDBJ whole genome shotgun (WGS) entry which is preliminary data.</text>
</comment>
<accession>A0AA36J480</accession>
<feature type="region of interest" description="Disordered" evidence="1">
    <location>
        <begin position="439"/>
        <end position="469"/>
    </location>
</feature>
<protein>
    <submittedName>
        <fullName evidence="2">Uncharacterized protein</fullName>
    </submittedName>
</protein>
<feature type="compositionally biased region" description="Basic and acidic residues" evidence="1">
    <location>
        <begin position="83"/>
        <end position="107"/>
    </location>
</feature>
<feature type="compositionally biased region" description="Basic and acidic residues" evidence="1">
    <location>
        <begin position="9"/>
        <end position="21"/>
    </location>
</feature>
<sequence>MSGMEQVQEEVHAEADFEHGDGIMSEEAQVQEIINGFPASPEVNGSNVSNGSRPGARRYSRAELMELRELPVSNVKPADFDPLIDKDNGLLALRKSDKEDHVEEERRPRRRDRGRRYDEEQDWGGPWRRYERDSRQRDSRWAAGEWTAQEESWQEEPQWDMPDSAAGLEGSLQDCTLGDIRKYGAPQTHGDFGTIPEVQNLFTFNEGVREEDRAKSVGWCKWFGNSKGAEAKAEADLPLPVVTAPAPVAPAPAPKLAAPGRSDKTRLEGEDLVQRSSKQPSAQPARPGVVGNSVRGYGDKKVVETHVKSRQHASARPAYPSSEQAAPVNHTGSNSAGRSILSMLGRQNAPEPQQGKLSVADLFQIAKGQQLPPIPAMSSAHAGAPGGGKDDEARKVARALWEAAHVGNERPERPTPSYPVPSREWHDPYAQAMNLGRATAGYQAPTPSYATRCGTDERERAREVGERSATLTAQAKASLGVYSAAQGLTRDTPAQNFPAGLDGSANGQEEDAGCSQS</sequence>
<feature type="region of interest" description="Disordered" evidence="1">
    <location>
        <begin position="76"/>
        <end position="170"/>
    </location>
</feature>
<evidence type="ECO:0000256" key="1">
    <source>
        <dbReference type="SAM" id="MobiDB-lite"/>
    </source>
</evidence>